<dbReference type="RefSeq" id="WP_317489538.1">
    <property type="nucleotide sequence ID" value="NZ_CP136051.1"/>
</dbReference>
<dbReference type="PROSITE" id="PS51257">
    <property type="entry name" value="PROKAR_LIPOPROTEIN"/>
    <property type="match status" value="1"/>
</dbReference>
<protein>
    <submittedName>
        <fullName evidence="2">DM13 domain-containing protein</fullName>
    </submittedName>
</protein>
<dbReference type="PROSITE" id="PS51549">
    <property type="entry name" value="DM13"/>
    <property type="match status" value="1"/>
</dbReference>
<dbReference type="Pfam" id="PF10517">
    <property type="entry name" value="DM13"/>
    <property type="match status" value="1"/>
</dbReference>
<evidence type="ECO:0000313" key="2">
    <source>
        <dbReference type="EMBL" id="WOK06839.1"/>
    </source>
</evidence>
<evidence type="ECO:0000313" key="3">
    <source>
        <dbReference type="Proteomes" id="UP001302349"/>
    </source>
</evidence>
<proteinExistence type="predicted"/>
<dbReference type="InterPro" id="IPR019545">
    <property type="entry name" value="DM13_domain"/>
</dbReference>
<feature type="domain" description="DM13" evidence="1">
    <location>
        <begin position="40"/>
        <end position="141"/>
    </location>
</feature>
<dbReference type="EMBL" id="CP136051">
    <property type="protein sequence ID" value="WOK06839.1"/>
    <property type="molecule type" value="Genomic_DNA"/>
</dbReference>
<sequence>MKSTHFILLLSLSLFFSCEKEGETPTDPVEDDFVPTPTTTVLKAGEFTNVAHKVTGKATIYQTGGTKTLVLDPFTTENGPDLYVYLSSDTKASKFVSLGKLKSTNGKQSYEISSDIMLDDFSYAIVWCEDFSVNFGNAELK</sequence>
<accession>A0ABZ0IRS6</accession>
<name>A0ABZ0IRS6_9BACT</name>
<evidence type="ECO:0000259" key="1">
    <source>
        <dbReference type="PROSITE" id="PS51549"/>
    </source>
</evidence>
<reference evidence="2 3" key="1">
    <citation type="journal article" date="2023" name="Microbiol. Resour. Announc.">
        <title>Complete Genome Sequence of Imperialibacter roseus strain P4T.</title>
        <authorList>
            <person name="Tizabi D.R."/>
            <person name="Bachvaroff T."/>
            <person name="Hill R.T."/>
        </authorList>
    </citation>
    <scope>NUCLEOTIDE SEQUENCE [LARGE SCALE GENOMIC DNA]</scope>
    <source>
        <strain evidence="2 3">P4T</strain>
    </source>
</reference>
<gene>
    <name evidence="2" type="ORF">RT717_27610</name>
</gene>
<dbReference type="Proteomes" id="UP001302349">
    <property type="component" value="Chromosome"/>
</dbReference>
<keyword evidence="3" id="KW-1185">Reference proteome</keyword>
<organism evidence="2 3">
    <name type="scientific">Imperialibacter roseus</name>
    <dbReference type="NCBI Taxonomy" id="1324217"/>
    <lineage>
        <taxon>Bacteria</taxon>
        <taxon>Pseudomonadati</taxon>
        <taxon>Bacteroidota</taxon>
        <taxon>Cytophagia</taxon>
        <taxon>Cytophagales</taxon>
        <taxon>Flammeovirgaceae</taxon>
        <taxon>Imperialibacter</taxon>
    </lineage>
</organism>